<proteinExistence type="predicted"/>
<dbReference type="PROSITE" id="PS01124">
    <property type="entry name" value="HTH_ARAC_FAMILY_2"/>
    <property type="match status" value="1"/>
</dbReference>
<dbReference type="SMART" id="SM00448">
    <property type="entry name" value="REC"/>
    <property type="match status" value="1"/>
</dbReference>
<evidence type="ECO:0000313" key="14">
    <source>
        <dbReference type="EMBL" id="MCG4765062.1"/>
    </source>
</evidence>
<dbReference type="InterPro" id="IPR018060">
    <property type="entry name" value="HTH_AraC"/>
</dbReference>
<evidence type="ECO:0000256" key="2">
    <source>
        <dbReference type="ARBA" id="ARBA00018672"/>
    </source>
</evidence>
<reference evidence="14" key="2">
    <citation type="submission" date="2022-01" db="EMBL/GenBank/DDBJ databases">
        <title>Collection of gut derived symbiotic bacterial strains cultured from healthy donors.</title>
        <authorList>
            <person name="Lin H."/>
            <person name="Kohout C."/>
            <person name="Waligurski E."/>
            <person name="Pamer E.G."/>
        </authorList>
    </citation>
    <scope>NUCLEOTIDE SEQUENCE</scope>
    <source>
        <strain evidence="14">DFI.5.49</strain>
    </source>
</reference>
<evidence type="ECO:0000256" key="7">
    <source>
        <dbReference type="ARBA" id="ARBA00023125"/>
    </source>
</evidence>
<dbReference type="InterPro" id="IPR001789">
    <property type="entry name" value="Sig_transdc_resp-reg_receiver"/>
</dbReference>
<dbReference type="EMBL" id="CYYV01000002">
    <property type="protein sequence ID" value="CUN62010.1"/>
    <property type="molecule type" value="Genomic_DNA"/>
</dbReference>
<evidence type="ECO:0000256" key="8">
    <source>
        <dbReference type="ARBA" id="ARBA00023163"/>
    </source>
</evidence>
<dbReference type="InterPro" id="IPR009057">
    <property type="entry name" value="Homeodomain-like_sf"/>
</dbReference>
<evidence type="ECO:0000256" key="4">
    <source>
        <dbReference type="ARBA" id="ARBA00022553"/>
    </source>
</evidence>
<keyword evidence="7" id="KW-0238">DNA-binding</keyword>
<dbReference type="CDD" id="cd17536">
    <property type="entry name" value="REC_YesN-like"/>
    <property type="match status" value="1"/>
</dbReference>
<evidence type="ECO:0000259" key="11">
    <source>
        <dbReference type="PROSITE" id="PS01124"/>
    </source>
</evidence>
<dbReference type="AlphaFoldDB" id="A0A173YEP1"/>
<dbReference type="EMBL" id="JAKNFS010000007">
    <property type="protein sequence ID" value="MCG4765062.1"/>
    <property type="molecule type" value="Genomic_DNA"/>
</dbReference>
<evidence type="ECO:0000313" key="15">
    <source>
        <dbReference type="Proteomes" id="UP000095706"/>
    </source>
</evidence>
<evidence type="ECO:0000313" key="13">
    <source>
        <dbReference type="EMBL" id="CUN62010.1"/>
    </source>
</evidence>
<dbReference type="RefSeq" id="WP_055226214.1">
    <property type="nucleotide sequence ID" value="NZ_CAXSRP010000008.1"/>
</dbReference>
<dbReference type="GO" id="GO:0005737">
    <property type="term" value="C:cytoplasm"/>
    <property type="evidence" value="ECO:0007669"/>
    <property type="project" value="UniProtKB-SubCell"/>
</dbReference>
<evidence type="ECO:0000256" key="1">
    <source>
        <dbReference type="ARBA" id="ARBA00004496"/>
    </source>
</evidence>
<feature type="domain" description="HTH araC/xylS-type" evidence="11">
    <location>
        <begin position="149"/>
        <end position="248"/>
    </location>
</feature>
<dbReference type="Gene3D" id="3.40.50.2300">
    <property type="match status" value="1"/>
</dbReference>
<accession>A0A173YEP1</accession>
<feature type="modified residue" description="4-aspartylphosphate" evidence="10">
    <location>
        <position position="55"/>
    </location>
</feature>
<name>A0A173YEP1_9FIRM</name>
<dbReference type="Gene3D" id="1.10.10.60">
    <property type="entry name" value="Homeodomain-like"/>
    <property type="match status" value="2"/>
</dbReference>
<evidence type="ECO:0000256" key="10">
    <source>
        <dbReference type="PROSITE-ProRule" id="PRU00169"/>
    </source>
</evidence>
<evidence type="ECO:0000256" key="9">
    <source>
        <dbReference type="ARBA" id="ARBA00024867"/>
    </source>
</evidence>
<dbReference type="GO" id="GO:0043565">
    <property type="term" value="F:sequence-specific DNA binding"/>
    <property type="evidence" value="ECO:0007669"/>
    <property type="project" value="InterPro"/>
</dbReference>
<evidence type="ECO:0000256" key="3">
    <source>
        <dbReference type="ARBA" id="ARBA00022490"/>
    </source>
</evidence>
<dbReference type="Proteomes" id="UP000095706">
    <property type="component" value="Unassembled WGS sequence"/>
</dbReference>
<keyword evidence="5" id="KW-0902">Two-component regulatory system</keyword>
<dbReference type="Pfam" id="PF12833">
    <property type="entry name" value="HTH_18"/>
    <property type="match status" value="1"/>
</dbReference>
<gene>
    <name evidence="13" type="primary">araC_1</name>
    <name evidence="13" type="ORF">ERS852406_00449</name>
    <name evidence="14" type="ORF">L0N21_06000</name>
</gene>
<dbReference type="PANTHER" id="PTHR42713:SF3">
    <property type="entry name" value="TRANSCRIPTIONAL REGULATORY PROTEIN HPTR"/>
    <property type="match status" value="1"/>
</dbReference>
<dbReference type="SUPFAM" id="SSF46689">
    <property type="entry name" value="Homeodomain-like"/>
    <property type="match status" value="1"/>
</dbReference>
<feature type="domain" description="Response regulatory" evidence="12">
    <location>
        <begin position="2"/>
        <end position="120"/>
    </location>
</feature>
<dbReference type="InterPro" id="IPR011006">
    <property type="entry name" value="CheY-like_superfamily"/>
</dbReference>
<comment type="subcellular location">
    <subcellularLocation>
        <location evidence="1">Cytoplasm</location>
    </subcellularLocation>
</comment>
<dbReference type="GO" id="GO:0000160">
    <property type="term" value="P:phosphorelay signal transduction system"/>
    <property type="evidence" value="ECO:0007669"/>
    <property type="project" value="UniProtKB-KW"/>
</dbReference>
<dbReference type="PROSITE" id="PS50110">
    <property type="entry name" value="RESPONSE_REGULATORY"/>
    <property type="match status" value="1"/>
</dbReference>
<sequence length="252" mass="28991">MNILVVDDEYYIVKNIIETTDWSALGIEQAFPAYSASQAKRIFEGSQDIDILLTDIEMPRETGLQLVEWLHENNFHPIVLVLTGHQRFDYAQEALNLHIFSYLLKPIDPDQLMEKLAAAVQEVKKNAWYEKERLNMEEHLSTDASDPISVIKDYIRSHLSDPELGRTSIAEKIHMNPDYLSHIFSTKTGASLSSYIMDERMTTAKRLLATTSFSPQQICDQIGIANVSYFYRQFKKSSGVTPQQYREKHFHG</sequence>
<dbReference type="GO" id="GO:0003700">
    <property type="term" value="F:DNA-binding transcription factor activity"/>
    <property type="evidence" value="ECO:0007669"/>
    <property type="project" value="InterPro"/>
</dbReference>
<keyword evidence="4 10" id="KW-0597">Phosphoprotein</keyword>
<protein>
    <recommendedName>
        <fullName evidence="2">Stage 0 sporulation protein A homolog</fullName>
    </recommendedName>
</protein>
<dbReference type="PANTHER" id="PTHR42713">
    <property type="entry name" value="HISTIDINE KINASE-RELATED"/>
    <property type="match status" value="1"/>
</dbReference>
<dbReference type="InterPro" id="IPR051552">
    <property type="entry name" value="HptR"/>
</dbReference>
<dbReference type="SMART" id="SM00342">
    <property type="entry name" value="HTH_ARAC"/>
    <property type="match status" value="1"/>
</dbReference>
<evidence type="ECO:0000256" key="5">
    <source>
        <dbReference type="ARBA" id="ARBA00023012"/>
    </source>
</evidence>
<dbReference type="SUPFAM" id="SSF52172">
    <property type="entry name" value="CheY-like"/>
    <property type="match status" value="1"/>
</dbReference>
<keyword evidence="8" id="KW-0804">Transcription</keyword>
<reference evidence="13 15" key="1">
    <citation type="submission" date="2015-09" db="EMBL/GenBank/DDBJ databases">
        <authorList>
            <consortium name="Pathogen Informatics"/>
        </authorList>
    </citation>
    <scope>NUCLEOTIDE SEQUENCE [LARGE SCALE GENOMIC DNA]</scope>
    <source>
        <strain evidence="13 15">2789STDY5608849</strain>
    </source>
</reference>
<evidence type="ECO:0000259" key="12">
    <source>
        <dbReference type="PROSITE" id="PS50110"/>
    </source>
</evidence>
<dbReference type="Proteomes" id="UP001199915">
    <property type="component" value="Unassembled WGS sequence"/>
</dbReference>
<keyword evidence="3" id="KW-0963">Cytoplasm</keyword>
<dbReference type="Pfam" id="PF00072">
    <property type="entry name" value="Response_reg"/>
    <property type="match status" value="1"/>
</dbReference>
<comment type="function">
    <text evidence="9">May play the central regulatory role in sporulation. It may be an element of the effector pathway responsible for the activation of sporulation genes in response to nutritional stress. Spo0A may act in concert with spo0H (a sigma factor) to control the expression of some genes that are critical to the sporulation process.</text>
</comment>
<organism evidence="13 15">
    <name type="scientific">Fusicatenibacter saccharivorans</name>
    <dbReference type="NCBI Taxonomy" id="1150298"/>
    <lineage>
        <taxon>Bacteria</taxon>
        <taxon>Bacillati</taxon>
        <taxon>Bacillota</taxon>
        <taxon>Clostridia</taxon>
        <taxon>Lachnospirales</taxon>
        <taxon>Lachnospiraceae</taxon>
        <taxon>Fusicatenibacter</taxon>
    </lineage>
</organism>
<keyword evidence="6" id="KW-0805">Transcription regulation</keyword>
<evidence type="ECO:0000256" key="6">
    <source>
        <dbReference type="ARBA" id="ARBA00023015"/>
    </source>
</evidence>
<dbReference type="GeneID" id="79856596"/>